<dbReference type="EMBL" id="CP002801">
    <property type="protein sequence ID" value="AEH08148.1"/>
    <property type="molecule type" value="Genomic_DNA"/>
</dbReference>
<gene>
    <name evidence="1" type="ordered locus">FsymDg_0622</name>
</gene>
<dbReference type="HOGENOM" id="CLU_2734158_0_0_11"/>
<dbReference type="STRING" id="656024.FsymDg_0622"/>
<evidence type="ECO:0000313" key="1">
    <source>
        <dbReference type="EMBL" id="AEH08148.1"/>
    </source>
</evidence>
<protein>
    <submittedName>
        <fullName evidence="1">Uncharacterized protein</fullName>
    </submittedName>
</protein>
<keyword evidence="2" id="KW-1185">Reference proteome</keyword>
<name>F8AUV3_9ACTN</name>
<dbReference type="Proteomes" id="UP000001549">
    <property type="component" value="Chromosome"/>
</dbReference>
<organism evidence="1 2">
    <name type="scientific">Candidatus Protofrankia datiscae</name>
    <dbReference type="NCBI Taxonomy" id="2716812"/>
    <lineage>
        <taxon>Bacteria</taxon>
        <taxon>Bacillati</taxon>
        <taxon>Actinomycetota</taxon>
        <taxon>Actinomycetes</taxon>
        <taxon>Frankiales</taxon>
        <taxon>Frankiaceae</taxon>
        <taxon>Protofrankia</taxon>
    </lineage>
</organism>
<proteinExistence type="predicted"/>
<dbReference type="KEGG" id="fsy:FsymDg_0622"/>
<accession>F8AUV3</accession>
<evidence type="ECO:0000313" key="2">
    <source>
        <dbReference type="Proteomes" id="UP000001549"/>
    </source>
</evidence>
<sequence length="71" mass="8190">MFFAMAFAIVGRLWCAASSRARFGRDWMRGAHDRRDRHDRHDRRTTEAGGMSAGLRLLQDFCVCFQVLCPV</sequence>
<reference evidence="1 2" key="1">
    <citation type="submission" date="2011-05" db="EMBL/GenBank/DDBJ databases">
        <title>Complete sequence of chromosome of Frankia symbiont of Datisca glomerata.</title>
        <authorList>
            <consortium name="US DOE Joint Genome Institute"/>
            <person name="Lucas S."/>
            <person name="Han J."/>
            <person name="Lapidus A."/>
            <person name="Cheng J.-F."/>
            <person name="Goodwin L."/>
            <person name="Pitluck S."/>
            <person name="Peters L."/>
            <person name="Mikhailova N."/>
            <person name="Chertkov O."/>
            <person name="Teshima H."/>
            <person name="Han C."/>
            <person name="Tapia R."/>
            <person name="Land M."/>
            <person name="Hauser L."/>
            <person name="Kyrpides N."/>
            <person name="Ivanova N."/>
            <person name="Pagani I."/>
            <person name="Berry A."/>
            <person name="Pawlowski K."/>
            <person name="Persson T."/>
            <person name="Vanden Heuvel B."/>
            <person name="Benson D."/>
            <person name="Woyke T."/>
        </authorList>
    </citation>
    <scope>NUCLEOTIDE SEQUENCE [LARGE SCALE GENOMIC DNA]</scope>
    <source>
        <strain evidence="2">4085684</strain>
    </source>
</reference>
<dbReference type="AlphaFoldDB" id="F8AUV3"/>